<dbReference type="GO" id="GO:0005829">
    <property type="term" value="C:cytosol"/>
    <property type="evidence" value="ECO:0007669"/>
    <property type="project" value="TreeGrafter"/>
</dbReference>
<dbReference type="STRING" id="3818.A0A444YCG0"/>
<dbReference type="GO" id="GO:0140662">
    <property type="term" value="F:ATP-dependent protein folding chaperone"/>
    <property type="evidence" value="ECO:0007669"/>
    <property type="project" value="InterPro"/>
</dbReference>
<reference evidence="3 4" key="1">
    <citation type="submission" date="2019-01" db="EMBL/GenBank/DDBJ databases">
        <title>Sequencing of cultivated peanut Arachis hypogaea provides insights into genome evolution and oil improvement.</title>
        <authorList>
            <person name="Chen X."/>
        </authorList>
    </citation>
    <scope>NUCLEOTIDE SEQUENCE [LARGE SCALE GENOMIC DNA]</scope>
    <source>
        <strain evidence="4">cv. Fuhuasheng</strain>
        <tissue evidence="3">Leaves</tissue>
    </source>
</reference>
<dbReference type="InterPro" id="IPR013126">
    <property type="entry name" value="Hsp_70_fam"/>
</dbReference>
<dbReference type="Gene3D" id="1.20.1270.10">
    <property type="match status" value="2"/>
</dbReference>
<sequence>MEQVDLQKAVEKEFEMALQDRVMEETKYKKNAVEAYVYEMRNKMRLIFSLFLPNFKYKCPLFDLNDKYQDFVTAPEREDFSARLQQVEDWLYEDGEDETKGLLRNLKNLKSKVILLKLVIKNTQRGAQDAAMSSDPKFDHIDINEKQKVLNECVEVEKWLREKKQQQESLPKYANPVLLSAEIRKAEAVDRVLDVAKLKEWIPEPEVRRITSLSSPLPWKADDEFATYPGSEKLLQIKQERLNDKQPLEPPRQVGENTDPAAVSMSIRTRGIKILSTPLKKVIHNTGNNSMGLLVKWHPPHENFIKVNVDGSFMTSLNNAMCGGVL</sequence>
<keyword evidence="4" id="KW-1185">Reference proteome</keyword>
<keyword evidence="2" id="KW-0067">ATP-binding</keyword>
<comment type="caution">
    <text evidence="3">The sequence shown here is derived from an EMBL/GenBank/DDBJ whole genome shotgun (WGS) entry which is preliminary data.</text>
</comment>
<dbReference type="SUPFAM" id="SSF100934">
    <property type="entry name" value="Heat shock protein 70kD (HSP70), C-terminal subdomain"/>
    <property type="match status" value="1"/>
</dbReference>
<name>A0A444YCG0_ARAHY</name>
<dbReference type="InterPro" id="IPR029048">
    <property type="entry name" value="HSP70_C_sf"/>
</dbReference>
<dbReference type="GO" id="GO:0005634">
    <property type="term" value="C:nucleus"/>
    <property type="evidence" value="ECO:0007669"/>
    <property type="project" value="TreeGrafter"/>
</dbReference>
<dbReference type="PANTHER" id="PTHR45639:SF4">
    <property type="entry name" value="HSC70CB, ISOFORM G"/>
    <property type="match status" value="1"/>
</dbReference>
<evidence type="ECO:0000313" key="4">
    <source>
        <dbReference type="Proteomes" id="UP000289738"/>
    </source>
</evidence>
<gene>
    <name evidence="3" type="ORF">Ahy_B07g087556</name>
</gene>
<keyword evidence="1" id="KW-0547">Nucleotide-binding</keyword>
<dbReference type="AlphaFoldDB" id="A0A444YCG0"/>
<dbReference type="Proteomes" id="UP000289738">
    <property type="component" value="Chromosome B07"/>
</dbReference>
<dbReference type="GO" id="GO:0005524">
    <property type="term" value="F:ATP binding"/>
    <property type="evidence" value="ECO:0007669"/>
    <property type="project" value="UniProtKB-KW"/>
</dbReference>
<dbReference type="EMBL" id="SDMP01000017">
    <property type="protein sequence ID" value="RYQ99610.1"/>
    <property type="molecule type" value="Genomic_DNA"/>
</dbReference>
<evidence type="ECO:0000256" key="2">
    <source>
        <dbReference type="ARBA" id="ARBA00022840"/>
    </source>
</evidence>
<organism evidence="3 4">
    <name type="scientific">Arachis hypogaea</name>
    <name type="common">Peanut</name>
    <dbReference type="NCBI Taxonomy" id="3818"/>
    <lineage>
        <taxon>Eukaryota</taxon>
        <taxon>Viridiplantae</taxon>
        <taxon>Streptophyta</taxon>
        <taxon>Embryophyta</taxon>
        <taxon>Tracheophyta</taxon>
        <taxon>Spermatophyta</taxon>
        <taxon>Magnoliopsida</taxon>
        <taxon>eudicotyledons</taxon>
        <taxon>Gunneridae</taxon>
        <taxon>Pentapetalae</taxon>
        <taxon>rosids</taxon>
        <taxon>fabids</taxon>
        <taxon>Fabales</taxon>
        <taxon>Fabaceae</taxon>
        <taxon>Papilionoideae</taxon>
        <taxon>50 kb inversion clade</taxon>
        <taxon>dalbergioids sensu lato</taxon>
        <taxon>Dalbergieae</taxon>
        <taxon>Pterocarpus clade</taxon>
        <taxon>Arachis</taxon>
    </lineage>
</organism>
<evidence type="ECO:0000256" key="1">
    <source>
        <dbReference type="ARBA" id="ARBA00022741"/>
    </source>
</evidence>
<evidence type="ECO:0000313" key="3">
    <source>
        <dbReference type="EMBL" id="RYQ99610.1"/>
    </source>
</evidence>
<accession>A0A444YCG0</accession>
<protein>
    <submittedName>
        <fullName evidence="3">Uncharacterized protein</fullName>
    </submittedName>
</protein>
<proteinExistence type="predicted"/>
<dbReference type="PANTHER" id="PTHR45639">
    <property type="entry name" value="HSC70CB, ISOFORM G-RELATED"/>
    <property type="match status" value="1"/>
</dbReference>